<name>A0A7K1UXK8_9NOCA</name>
<dbReference type="Proteomes" id="UP000466794">
    <property type="component" value="Unassembled WGS sequence"/>
</dbReference>
<sequence length="257" mass="28169">MQIDDVQRISEAAARAGLGRHVKTYEAVRTNWRAIGKLGIAFVVLVAVTVLGYAVQVEILEAAVYFALITGLAALFSTVRGLYTGQQNSGKWLELFEHGLIFKSKERLRVVRYDSTSVIQDLVDHRRNGVTTRVTHAYQIRDLDGQALRLREGIINAQEWGPRIQEGVAAHQMPTALATLGSGSPVEFGSITLSPTGVSGYGTLVRWTEITDVDVAEGRLRIKTAAKRPPIVSPISSLTNFNLLYALIERGRGSGQR</sequence>
<gene>
    <name evidence="2" type="ORF">GPX89_17150</name>
</gene>
<feature type="transmembrane region" description="Helical" evidence="1">
    <location>
        <begin position="38"/>
        <end position="56"/>
    </location>
</feature>
<dbReference type="EMBL" id="WRPP01000003">
    <property type="protein sequence ID" value="MVU78967.1"/>
    <property type="molecule type" value="Genomic_DNA"/>
</dbReference>
<organism evidence="2 3">
    <name type="scientific">Nocardia terrae</name>
    <dbReference type="NCBI Taxonomy" id="2675851"/>
    <lineage>
        <taxon>Bacteria</taxon>
        <taxon>Bacillati</taxon>
        <taxon>Actinomycetota</taxon>
        <taxon>Actinomycetes</taxon>
        <taxon>Mycobacteriales</taxon>
        <taxon>Nocardiaceae</taxon>
        <taxon>Nocardia</taxon>
    </lineage>
</organism>
<evidence type="ECO:0000313" key="2">
    <source>
        <dbReference type="EMBL" id="MVU78967.1"/>
    </source>
</evidence>
<keyword evidence="1" id="KW-0812">Transmembrane</keyword>
<reference evidence="2 3" key="1">
    <citation type="submission" date="2019-12" db="EMBL/GenBank/DDBJ databases">
        <title>Nocardia sp. nov. ET3-3 isolated from soil.</title>
        <authorList>
            <person name="Kanchanasin P."/>
            <person name="Tanasupawat S."/>
            <person name="Yuki M."/>
            <person name="Kudo T."/>
        </authorList>
    </citation>
    <scope>NUCLEOTIDE SEQUENCE [LARGE SCALE GENOMIC DNA]</scope>
    <source>
        <strain evidence="2 3">ET3-3</strain>
    </source>
</reference>
<evidence type="ECO:0000313" key="3">
    <source>
        <dbReference type="Proteomes" id="UP000466794"/>
    </source>
</evidence>
<accession>A0A7K1UXK8</accession>
<comment type="caution">
    <text evidence="2">The sequence shown here is derived from an EMBL/GenBank/DDBJ whole genome shotgun (WGS) entry which is preliminary data.</text>
</comment>
<keyword evidence="1" id="KW-1133">Transmembrane helix</keyword>
<dbReference type="RefSeq" id="WP_157388563.1">
    <property type="nucleotide sequence ID" value="NZ_WRPP01000003.1"/>
</dbReference>
<proteinExistence type="predicted"/>
<feature type="transmembrane region" description="Helical" evidence="1">
    <location>
        <begin position="62"/>
        <end position="83"/>
    </location>
</feature>
<dbReference type="Pfam" id="PF20226">
    <property type="entry name" value="DUF6585"/>
    <property type="match status" value="1"/>
</dbReference>
<keyword evidence="1" id="KW-0472">Membrane</keyword>
<keyword evidence="3" id="KW-1185">Reference proteome</keyword>
<protein>
    <submittedName>
        <fullName evidence="2">Uncharacterized protein</fullName>
    </submittedName>
</protein>
<dbReference type="InterPro" id="IPR046492">
    <property type="entry name" value="DUF6585"/>
</dbReference>
<dbReference type="AlphaFoldDB" id="A0A7K1UXK8"/>
<evidence type="ECO:0000256" key="1">
    <source>
        <dbReference type="SAM" id="Phobius"/>
    </source>
</evidence>